<name>A0ABU5U649_9CYAN</name>
<dbReference type="PANTHER" id="PTHR43681">
    <property type="entry name" value="TRANSMEMBRANE GTPASE FZO"/>
    <property type="match status" value="1"/>
</dbReference>
<reference evidence="3 4" key="1">
    <citation type="submission" date="2023-12" db="EMBL/GenBank/DDBJ databases">
        <title>Baltic Sea Cyanobacteria.</title>
        <authorList>
            <person name="Delbaje E."/>
            <person name="Fewer D.P."/>
            <person name="Shishido T.K."/>
        </authorList>
    </citation>
    <scope>NUCLEOTIDE SEQUENCE [LARGE SCALE GENOMIC DNA]</scope>
    <source>
        <strain evidence="3 4">CCNP 1315</strain>
    </source>
</reference>
<feature type="domain" description="Dynamin N-terminal" evidence="2">
    <location>
        <begin position="40"/>
        <end position="198"/>
    </location>
</feature>
<sequence>MKILKSLKQSVNLLDQELHSQLLSDVISVGNHVNNPNFKVAVFGPFNHGKSTLLNALLGSYALPIALIPTTGAAISIKYGEALQTHITFLDGTKSSESGTDILQRFAILDGERRMRDDVTSVEVLCPHRLLTNNVELIDLPGTNDREEQDNLVRTQLLTADLVIQVLDARKLFTLQEIENLRDWLLDREIKTVIFVINFLNLLDVEEQKEVVQRARSIAQDFRLDLPNSMSNLYRVDALPALRARLKGDTQAAYHSGIINFESELYNLLTILSDRVEQIRLPRLIAIANQVKKSLETKTQQLKDQLRIIDRERNSEIERGRREAEQLKQAFETSLQNLIDWLDPQKLIDRYQSECFQALYQDELTDWLNNTLRNALVERFEAVDKWIEEACYTLGSNQPDEIEISLPDFPEIDIPERPTEIDEPSGAGWAALAGGFVGSVFGPWGTAAGAALAYNAMQESAKKRKEELEANYQSQLLTACNNAVEKYLRSFSNEVLSKVLEYERSVKDVFTFEPPEESHEVRSQRQLLGRLQSALKDIDRQLESD</sequence>
<dbReference type="Pfam" id="PF00350">
    <property type="entry name" value="Dynamin_N"/>
    <property type="match status" value="1"/>
</dbReference>
<proteinExistence type="predicted"/>
<dbReference type="RefSeq" id="WP_323219568.1">
    <property type="nucleotide sequence ID" value="NZ_JAYGHT010000146.1"/>
</dbReference>
<keyword evidence="4" id="KW-1185">Reference proteome</keyword>
<organism evidence="3 4">
    <name type="scientific">Limnoraphis robusta CCNP1315</name>
    <dbReference type="NCBI Taxonomy" id="3110306"/>
    <lineage>
        <taxon>Bacteria</taxon>
        <taxon>Bacillati</taxon>
        <taxon>Cyanobacteriota</taxon>
        <taxon>Cyanophyceae</taxon>
        <taxon>Oscillatoriophycideae</taxon>
        <taxon>Oscillatoriales</taxon>
        <taxon>Sirenicapillariaceae</taxon>
        <taxon>Limnoraphis</taxon>
    </lineage>
</organism>
<evidence type="ECO:0000256" key="1">
    <source>
        <dbReference type="SAM" id="Coils"/>
    </source>
</evidence>
<feature type="coiled-coil region" evidence="1">
    <location>
        <begin position="285"/>
        <end position="337"/>
    </location>
</feature>
<dbReference type="PANTHER" id="PTHR43681:SF1">
    <property type="entry name" value="SARCALUMENIN"/>
    <property type="match status" value="1"/>
</dbReference>
<dbReference type="EMBL" id="JAYGHT010000146">
    <property type="protein sequence ID" value="MEA5522108.1"/>
    <property type="molecule type" value="Genomic_DNA"/>
</dbReference>
<dbReference type="Proteomes" id="UP001301728">
    <property type="component" value="Unassembled WGS sequence"/>
</dbReference>
<evidence type="ECO:0000259" key="2">
    <source>
        <dbReference type="Pfam" id="PF00350"/>
    </source>
</evidence>
<dbReference type="SUPFAM" id="SSF52540">
    <property type="entry name" value="P-loop containing nucleoside triphosphate hydrolases"/>
    <property type="match status" value="1"/>
</dbReference>
<dbReference type="CDD" id="cd09912">
    <property type="entry name" value="DLP_2"/>
    <property type="match status" value="1"/>
</dbReference>
<feature type="coiled-coil region" evidence="1">
    <location>
        <begin position="451"/>
        <end position="478"/>
    </location>
</feature>
<gene>
    <name evidence="3" type="ORF">VB854_24515</name>
</gene>
<dbReference type="Gene3D" id="3.40.50.300">
    <property type="entry name" value="P-loop containing nucleotide triphosphate hydrolases"/>
    <property type="match status" value="1"/>
</dbReference>
<accession>A0ABU5U649</accession>
<dbReference type="InterPro" id="IPR027417">
    <property type="entry name" value="P-loop_NTPase"/>
</dbReference>
<dbReference type="InterPro" id="IPR051943">
    <property type="entry name" value="TRAFAC_Dynamin-like_GTPase"/>
</dbReference>
<dbReference type="InterPro" id="IPR045063">
    <property type="entry name" value="Dynamin_N"/>
</dbReference>
<protein>
    <submittedName>
        <fullName evidence="3">Dynamin family protein</fullName>
    </submittedName>
</protein>
<comment type="caution">
    <text evidence="3">The sequence shown here is derived from an EMBL/GenBank/DDBJ whole genome shotgun (WGS) entry which is preliminary data.</text>
</comment>
<keyword evidence="1" id="KW-0175">Coiled coil</keyword>
<evidence type="ECO:0000313" key="4">
    <source>
        <dbReference type="Proteomes" id="UP001301728"/>
    </source>
</evidence>
<evidence type="ECO:0000313" key="3">
    <source>
        <dbReference type="EMBL" id="MEA5522108.1"/>
    </source>
</evidence>